<dbReference type="Proteomes" id="UP000314294">
    <property type="component" value="Unassembled WGS sequence"/>
</dbReference>
<sequence length="114" mass="12399">MEGPPQPPCPGSPSQAQLVLAESRHSERLNVLEHNGHFSSKRMSRCECAHCEGSERPPRIAAKLPAAFSACHGKEHPLRVRVEVRGDVPLYSCSPDLRGLDKTRGLCGIGRCCS</sequence>
<accession>A0A4Z2GSA4</accession>
<proteinExistence type="predicted"/>
<comment type="caution">
    <text evidence="1">The sequence shown here is derived from an EMBL/GenBank/DDBJ whole genome shotgun (WGS) entry which is preliminary data.</text>
</comment>
<gene>
    <name evidence="1" type="ORF">EYF80_034199</name>
</gene>
<organism evidence="1 2">
    <name type="scientific">Liparis tanakae</name>
    <name type="common">Tanaka's snailfish</name>
    <dbReference type="NCBI Taxonomy" id="230148"/>
    <lineage>
        <taxon>Eukaryota</taxon>
        <taxon>Metazoa</taxon>
        <taxon>Chordata</taxon>
        <taxon>Craniata</taxon>
        <taxon>Vertebrata</taxon>
        <taxon>Euteleostomi</taxon>
        <taxon>Actinopterygii</taxon>
        <taxon>Neopterygii</taxon>
        <taxon>Teleostei</taxon>
        <taxon>Neoteleostei</taxon>
        <taxon>Acanthomorphata</taxon>
        <taxon>Eupercaria</taxon>
        <taxon>Perciformes</taxon>
        <taxon>Cottioidei</taxon>
        <taxon>Cottales</taxon>
        <taxon>Liparidae</taxon>
        <taxon>Liparis</taxon>
    </lineage>
</organism>
<evidence type="ECO:0000313" key="1">
    <source>
        <dbReference type="EMBL" id="TNN55602.1"/>
    </source>
</evidence>
<protein>
    <submittedName>
        <fullName evidence="1">Uncharacterized protein</fullName>
    </submittedName>
</protein>
<evidence type="ECO:0000313" key="2">
    <source>
        <dbReference type="Proteomes" id="UP000314294"/>
    </source>
</evidence>
<keyword evidence="2" id="KW-1185">Reference proteome</keyword>
<dbReference type="EMBL" id="SRLO01000451">
    <property type="protein sequence ID" value="TNN55602.1"/>
    <property type="molecule type" value="Genomic_DNA"/>
</dbReference>
<reference evidence="1 2" key="1">
    <citation type="submission" date="2019-03" db="EMBL/GenBank/DDBJ databases">
        <title>First draft genome of Liparis tanakae, snailfish: a comprehensive survey of snailfish specific genes.</title>
        <authorList>
            <person name="Kim W."/>
            <person name="Song I."/>
            <person name="Jeong J.-H."/>
            <person name="Kim D."/>
            <person name="Kim S."/>
            <person name="Ryu S."/>
            <person name="Song J.Y."/>
            <person name="Lee S.K."/>
        </authorList>
    </citation>
    <scope>NUCLEOTIDE SEQUENCE [LARGE SCALE GENOMIC DNA]</scope>
    <source>
        <tissue evidence="1">Muscle</tissue>
    </source>
</reference>
<dbReference type="AlphaFoldDB" id="A0A4Z2GSA4"/>
<name>A0A4Z2GSA4_9TELE</name>